<keyword evidence="4 9" id="KW-0028">Amino-acid biosynthesis</keyword>
<dbReference type="NCBIfam" id="TIGR03188">
    <property type="entry name" value="histidine_hisI"/>
    <property type="match status" value="1"/>
</dbReference>
<evidence type="ECO:0000256" key="6">
    <source>
        <dbReference type="ARBA" id="ARBA00022801"/>
    </source>
</evidence>
<evidence type="ECO:0000256" key="8">
    <source>
        <dbReference type="ARBA" id="ARBA00023102"/>
    </source>
</evidence>
<dbReference type="FunCoup" id="L0HDH5">
    <property type="interactions" value="72"/>
</dbReference>
<dbReference type="HAMAP" id="MF_01020">
    <property type="entry name" value="HisE"/>
    <property type="match status" value="1"/>
</dbReference>
<dbReference type="Pfam" id="PF01503">
    <property type="entry name" value="PRA-PH"/>
    <property type="match status" value="1"/>
</dbReference>
<dbReference type="KEGG" id="mfo:Metfor_0781"/>
<evidence type="ECO:0000256" key="5">
    <source>
        <dbReference type="ARBA" id="ARBA00022741"/>
    </source>
</evidence>
<evidence type="ECO:0000256" key="4">
    <source>
        <dbReference type="ARBA" id="ARBA00022605"/>
    </source>
</evidence>
<evidence type="ECO:0000256" key="7">
    <source>
        <dbReference type="ARBA" id="ARBA00022840"/>
    </source>
</evidence>
<keyword evidence="8 9" id="KW-0368">Histidine biosynthesis</keyword>
<dbReference type="CDD" id="cd11534">
    <property type="entry name" value="NTP-PPase_HisIE_like"/>
    <property type="match status" value="1"/>
</dbReference>
<dbReference type="UniPathway" id="UPA00031">
    <property type="reaction ID" value="UER00007"/>
</dbReference>
<comment type="pathway">
    <text evidence="2 9">Amino-acid biosynthesis; L-histidine biosynthesis; L-histidine from 5-phospho-alpha-D-ribose 1-diphosphate: step 2/9.</text>
</comment>
<gene>
    <name evidence="9" type="primary">hisE</name>
    <name evidence="10" type="ordered locus">Metfor_0781</name>
</gene>
<dbReference type="GeneID" id="14310094"/>
<reference evidence="10 11" key="2">
    <citation type="journal article" date="2014" name="Genome Announc.">
        <title>Complete Genome Sequence of Methanoregula formicica SMSPT, a Mesophilic Hydrogenotrophic Methanogen Isolated from a Methanogenic Upflow Anaerobic Sludge Blanket Reactor.</title>
        <authorList>
            <person name="Yamamoto K."/>
            <person name="Tamaki H."/>
            <person name="Cadillo-Quiroz H."/>
            <person name="Imachi H."/>
            <person name="Kyrpides N."/>
            <person name="Woyke T."/>
            <person name="Goodwin L."/>
            <person name="Zinder S.H."/>
            <person name="Kamagata Y."/>
            <person name="Liu W.T."/>
        </authorList>
    </citation>
    <scope>NUCLEOTIDE SEQUENCE [LARGE SCALE GENOMIC DNA]</scope>
    <source>
        <strain evidence="11">DSM 22288 / NBRC 105244 / SMSP</strain>
    </source>
</reference>
<dbReference type="EMBL" id="CP003167">
    <property type="protein sequence ID" value="AGB01841.1"/>
    <property type="molecule type" value="Genomic_DNA"/>
</dbReference>
<reference evidence="11" key="1">
    <citation type="submission" date="2011-12" db="EMBL/GenBank/DDBJ databases">
        <title>Complete sequence of Methanoregula formicicum SMSP.</title>
        <authorList>
            <person name="Lucas S."/>
            <person name="Han J."/>
            <person name="Lapidus A."/>
            <person name="Cheng J.-F."/>
            <person name="Goodwin L."/>
            <person name="Pitluck S."/>
            <person name="Peters L."/>
            <person name="Ovchinnikova G."/>
            <person name="Teshima H."/>
            <person name="Detter J.C."/>
            <person name="Han C."/>
            <person name="Tapia R."/>
            <person name="Land M."/>
            <person name="Hauser L."/>
            <person name="Kyrpides N."/>
            <person name="Ivanova N."/>
            <person name="Pagani I."/>
            <person name="Imachi H."/>
            <person name="Tamaki H."/>
            <person name="Sekiguchi Y."/>
            <person name="Kamagata Y."/>
            <person name="Cadillo-Quiroz H."/>
            <person name="Zinder S."/>
            <person name="Liu W.-T."/>
            <person name="Woyke T."/>
        </authorList>
    </citation>
    <scope>NUCLEOTIDE SEQUENCE [LARGE SCALE GENOMIC DNA]</scope>
    <source>
        <strain evidence="11">DSM 22288 / NBRC 105244 / SMSP</strain>
    </source>
</reference>
<dbReference type="SUPFAM" id="SSF101386">
    <property type="entry name" value="all-alpha NTP pyrophosphatases"/>
    <property type="match status" value="1"/>
</dbReference>
<keyword evidence="3 9" id="KW-0963">Cytoplasm</keyword>
<keyword evidence="7 9" id="KW-0067">ATP-binding</keyword>
<keyword evidence="5 9" id="KW-0547">Nucleotide-binding</keyword>
<dbReference type="PANTHER" id="PTHR42945">
    <property type="entry name" value="HISTIDINE BIOSYNTHESIS BIFUNCTIONAL PROTEIN"/>
    <property type="match status" value="1"/>
</dbReference>
<dbReference type="PANTHER" id="PTHR42945:SF1">
    <property type="entry name" value="HISTIDINE BIOSYNTHESIS BIFUNCTIONAL PROTEIN HIS7"/>
    <property type="match status" value="1"/>
</dbReference>
<comment type="catalytic activity">
    <reaction evidence="1 9">
        <text>1-(5-phospho-beta-D-ribosyl)-ATP + H2O = 1-(5-phospho-beta-D-ribosyl)-5'-AMP + diphosphate + H(+)</text>
        <dbReference type="Rhea" id="RHEA:22828"/>
        <dbReference type="ChEBI" id="CHEBI:15377"/>
        <dbReference type="ChEBI" id="CHEBI:15378"/>
        <dbReference type="ChEBI" id="CHEBI:33019"/>
        <dbReference type="ChEBI" id="CHEBI:59457"/>
        <dbReference type="ChEBI" id="CHEBI:73183"/>
        <dbReference type="EC" id="3.6.1.31"/>
    </reaction>
</comment>
<dbReference type="GO" id="GO:0000105">
    <property type="term" value="P:L-histidine biosynthetic process"/>
    <property type="evidence" value="ECO:0007669"/>
    <property type="project" value="UniProtKB-UniRule"/>
</dbReference>
<dbReference type="GO" id="GO:0005737">
    <property type="term" value="C:cytoplasm"/>
    <property type="evidence" value="ECO:0007669"/>
    <property type="project" value="UniProtKB-SubCell"/>
</dbReference>
<name>L0HDH5_METFS</name>
<dbReference type="Proteomes" id="UP000010824">
    <property type="component" value="Chromosome"/>
</dbReference>
<dbReference type="InterPro" id="IPR008179">
    <property type="entry name" value="HisE"/>
</dbReference>
<dbReference type="InterPro" id="IPR021130">
    <property type="entry name" value="PRib-ATP_PPHydrolase-like"/>
</dbReference>
<keyword evidence="6 9" id="KW-0378">Hydrolase</keyword>
<dbReference type="Gene3D" id="1.10.287.1080">
    <property type="entry name" value="MazG-like"/>
    <property type="match status" value="1"/>
</dbReference>
<dbReference type="RefSeq" id="WP_015284805.1">
    <property type="nucleotide sequence ID" value="NC_019943.1"/>
</dbReference>
<dbReference type="eggNOG" id="arCOG02677">
    <property type="taxonomic scope" value="Archaea"/>
</dbReference>
<keyword evidence="11" id="KW-1185">Reference proteome</keyword>
<protein>
    <recommendedName>
        <fullName evidence="9">Phosphoribosyl-ATP pyrophosphatase</fullName>
        <shortName evidence="9">PRA-PH</shortName>
        <ecNumber evidence="9">3.6.1.31</ecNumber>
    </recommendedName>
</protein>
<sequence length="100" mass="11178">MKTNVDPKVLAELWEIICDRADHPKEGSYTTRLLADEKGIDKVLEKVGEESTEFILAVKNGVPERTASEAADLFFHVLVALRASGVSLADVMEELEHRRK</sequence>
<evidence type="ECO:0000256" key="1">
    <source>
        <dbReference type="ARBA" id="ARBA00001460"/>
    </source>
</evidence>
<dbReference type="GO" id="GO:0004636">
    <property type="term" value="F:phosphoribosyl-ATP diphosphatase activity"/>
    <property type="evidence" value="ECO:0007669"/>
    <property type="project" value="UniProtKB-UniRule"/>
</dbReference>
<proteinExistence type="inferred from homology"/>
<evidence type="ECO:0000256" key="3">
    <source>
        <dbReference type="ARBA" id="ARBA00022490"/>
    </source>
</evidence>
<dbReference type="EC" id="3.6.1.31" evidence="9"/>
<organism evidence="10 11">
    <name type="scientific">Methanoregula formicica (strain DSM 22288 / NBRC 105244 / SMSP)</name>
    <dbReference type="NCBI Taxonomy" id="593750"/>
    <lineage>
        <taxon>Archaea</taxon>
        <taxon>Methanobacteriati</taxon>
        <taxon>Methanobacteriota</taxon>
        <taxon>Stenosarchaea group</taxon>
        <taxon>Methanomicrobia</taxon>
        <taxon>Methanomicrobiales</taxon>
        <taxon>Methanoregulaceae</taxon>
        <taxon>Methanoregula</taxon>
    </lineage>
</organism>
<evidence type="ECO:0000313" key="11">
    <source>
        <dbReference type="Proteomes" id="UP000010824"/>
    </source>
</evidence>
<evidence type="ECO:0000256" key="2">
    <source>
        <dbReference type="ARBA" id="ARBA00005204"/>
    </source>
</evidence>
<comment type="similarity">
    <text evidence="9">Belongs to the PRA-PH family.</text>
</comment>
<dbReference type="STRING" id="593750.Metfor_0781"/>
<dbReference type="OrthoDB" id="39686at2157"/>
<dbReference type="InParanoid" id="L0HDH5"/>
<accession>L0HDH5</accession>
<evidence type="ECO:0000256" key="9">
    <source>
        <dbReference type="HAMAP-Rule" id="MF_01020"/>
    </source>
</evidence>
<dbReference type="GO" id="GO:0005524">
    <property type="term" value="F:ATP binding"/>
    <property type="evidence" value="ECO:0007669"/>
    <property type="project" value="UniProtKB-KW"/>
</dbReference>
<evidence type="ECO:0000313" key="10">
    <source>
        <dbReference type="EMBL" id="AGB01841.1"/>
    </source>
</evidence>
<dbReference type="AlphaFoldDB" id="L0HDH5"/>
<comment type="subcellular location">
    <subcellularLocation>
        <location evidence="9">Cytoplasm</location>
    </subcellularLocation>
</comment>
<dbReference type="HOGENOM" id="CLU_123337_0_0_2"/>